<dbReference type="InterPro" id="IPR002401">
    <property type="entry name" value="Cyt_P450_E_grp-I"/>
</dbReference>
<evidence type="ECO:0000313" key="13">
    <source>
        <dbReference type="Proteomes" id="UP001604277"/>
    </source>
</evidence>
<keyword evidence="10 11" id="KW-0349">Heme</keyword>
<dbReference type="GO" id="GO:0016712">
    <property type="term" value="F:oxidoreductase activity, acting on paired donors, with incorporation or reduction of molecular oxygen, reduced flavin or flavoprotein as one donor, and incorporation of one atom of oxygen"/>
    <property type="evidence" value="ECO:0007669"/>
    <property type="project" value="UniProtKB-ARBA"/>
</dbReference>
<evidence type="ECO:0000313" key="12">
    <source>
        <dbReference type="EMBL" id="KAL2483469.1"/>
    </source>
</evidence>
<dbReference type="GO" id="GO:0046872">
    <property type="term" value="F:metal ion binding"/>
    <property type="evidence" value="ECO:0007669"/>
    <property type="project" value="UniProtKB-KW"/>
</dbReference>
<keyword evidence="4" id="KW-0812">Transmembrane</keyword>
<comment type="similarity">
    <text evidence="3 11">Belongs to the cytochrome P450 family.</text>
</comment>
<keyword evidence="5 10" id="KW-0479">Metal-binding</keyword>
<comment type="subcellular location">
    <subcellularLocation>
        <location evidence="2">Membrane</location>
        <topology evidence="2">Single-pass membrane protein</topology>
    </subcellularLocation>
</comment>
<evidence type="ECO:0000256" key="10">
    <source>
        <dbReference type="PIRSR" id="PIRSR602401-1"/>
    </source>
</evidence>
<feature type="binding site" description="axial binding residue" evidence="10">
    <location>
        <position position="435"/>
    </location>
    <ligand>
        <name>heme</name>
        <dbReference type="ChEBI" id="CHEBI:30413"/>
    </ligand>
    <ligandPart>
        <name>Fe</name>
        <dbReference type="ChEBI" id="CHEBI:18248"/>
    </ligandPart>
</feature>
<sequence>MVDNECMEFQQDIRPHLIAISFAIFLTHYRSGKHKSKKKVPPGQMGIPWIGETTDFCKAQRKNRLFEDFVQPRIQKYGKTFKTRLMGSPTVVVNGAEANKFFLSNEFKLVISSWPTSSVQLMGKDSIMEKQGEAHRCLRGIVATSLNSAGLEALVPKICKTVEAHMVKYWHGREKVSLYHLTKVLTFTIVLECLLGIEVKQGMLETFERVLEGVFALPVSFPGSKFSSAKRAREEIEKMLEDIIRSNRKEMESLIGGEGEGEGEGEGDGILLSRLVAALIRGEISEAEVIDNVVLLVFAAHDTTSFAIAMTFRMLGHHPNCYSTLLQEHDDILRSKRPNEVLTYEDTKKMKYTWQVARESMRIFPPIFGSFRKAIDDIEYDGYTIPRGWKVLWTTYGTHYDEEYFQDPLSFNPGRFEESVQPYAFLPFGGGPRLCAGYQLAKLNILVFVHYVVTRYNWSLVTPEEPITIDPLPFPSLGMPIKIYPKLA</sequence>
<comment type="caution">
    <text evidence="12">The sequence shown here is derived from an EMBL/GenBank/DDBJ whole genome shotgun (WGS) entry which is preliminary data.</text>
</comment>
<name>A0ABD1R4V2_9LAMI</name>
<dbReference type="InterPro" id="IPR001128">
    <property type="entry name" value="Cyt_P450"/>
</dbReference>
<dbReference type="Pfam" id="PF00067">
    <property type="entry name" value="p450"/>
    <property type="match status" value="1"/>
</dbReference>
<keyword evidence="11" id="KW-0503">Monooxygenase</keyword>
<keyword evidence="13" id="KW-1185">Reference proteome</keyword>
<accession>A0ABD1R4V2</accession>
<dbReference type="InterPro" id="IPR036396">
    <property type="entry name" value="Cyt_P450_sf"/>
</dbReference>
<keyword evidence="6" id="KW-1133">Transmembrane helix</keyword>
<dbReference type="PRINTS" id="PR00385">
    <property type="entry name" value="P450"/>
</dbReference>
<proteinExistence type="inferred from homology"/>
<keyword evidence="7 11" id="KW-0560">Oxidoreductase</keyword>
<evidence type="ECO:0000256" key="9">
    <source>
        <dbReference type="ARBA" id="ARBA00023136"/>
    </source>
</evidence>
<dbReference type="Gene3D" id="1.10.630.10">
    <property type="entry name" value="Cytochrome P450"/>
    <property type="match status" value="1"/>
</dbReference>
<dbReference type="EMBL" id="JBFOLJ010000013">
    <property type="protein sequence ID" value="KAL2483469.1"/>
    <property type="molecule type" value="Genomic_DNA"/>
</dbReference>
<evidence type="ECO:0000256" key="6">
    <source>
        <dbReference type="ARBA" id="ARBA00022989"/>
    </source>
</evidence>
<organism evidence="12 13">
    <name type="scientific">Forsythia ovata</name>
    <dbReference type="NCBI Taxonomy" id="205694"/>
    <lineage>
        <taxon>Eukaryota</taxon>
        <taxon>Viridiplantae</taxon>
        <taxon>Streptophyta</taxon>
        <taxon>Embryophyta</taxon>
        <taxon>Tracheophyta</taxon>
        <taxon>Spermatophyta</taxon>
        <taxon>Magnoliopsida</taxon>
        <taxon>eudicotyledons</taxon>
        <taxon>Gunneridae</taxon>
        <taxon>Pentapetalae</taxon>
        <taxon>asterids</taxon>
        <taxon>lamiids</taxon>
        <taxon>Lamiales</taxon>
        <taxon>Oleaceae</taxon>
        <taxon>Forsythieae</taxon>
        <taxon>Forsythia</taxon>
    </lineage>
</organism>
<gene>
    <name evidence="12" type="ORF">Fot_44913</name>
</gene>
<reference evidence="13" key="1">
    <citation type="submission" date="2024-07" db="EMBL/GenBank/DDBJ databases">
        <title>Two chromosome-level genome assemblies of Korean endemic species Abeliophyllum distichum and Forsythia ovata (Oleaceae).</title>
        <authorList>
            <person name="Jang H."/>
        </authorList>
    </citation>
    <scope>NUCLEOTIDE SEQUENCE [LARGE SCALE GENOMIC DNA]</scope>
</reference>
<keyword evidence="8 10" id="KW-0408">Iron</keyword>
<dbReference type="InterPro" id="IPR017972">
    <property type="entry name" value="Cyt_P450_CS"/>
</dbReference>
<dbReference type="PROSITE" id="PS00086">
    <property type="entry name" value="CYTOCHROME_P450"/>
    <property type="match status" value="1"/>
</dbReference>
<dbReference type="GO" id="GO:0016020">
    <property type="term" value="C:membrane"/>
    <property type="evidence" value="ECO:0007669"/>
    <property type="project" value="UniProtKB-SubCell"/>
</dbReference>
<dbReference type="CDD" id="cd11043">
    <property type="entry name" value="CYP90-like"/>
    <property type="match status" value="1"/>
</dbReference>
<evidence type="ECO:0000256" key="2">
    <source>
        <dbReference type="ARBA" id="ARBA00004167"/>
    </source>
</evidence>
<protein>
    <submittedName>
        <fullName evidence="12">Cytochrome</fullName>
    </submittedName>
</protein>
<dbReference type="PANTHER" id="PTHR24286">
    <property type="entry name" value="CYTOCHROME P450 26"/>
    <property type="match status" value="1"/>
</dbReference>
<dbReference type="PANTHER" id="PTHR24286:SF221">
    <property type="entry name" value="TAXADIENE 5-ALPHA HYDROXYLASE"/>
    <property type="match status" value="1"/>
</dbReference>
<evidence type="ECO:0000256" key="7">
    <source>
        <dbReference type="ARBA" id="ARBA00023002"/>
    </source>
</evidence>
<dbReference type="Proteomes" id="UP001604277">
    <property type="component" value="Unassembled WGS sequence"/>
</dbReference>
<evidence type="ECO:0000256" key="8">
    <source>
        <dbReference type="ARBA" id="ARBA00023004"/>
    </source>
</evidence>
<dbReference type="FunFam" id="1.10.630.10:FF:000022">
    <property type="entry name" value="Taxadiene 5-alpha hydroxylase"/>
    <property type="match status" value="1"/>
</dbReference>
<evidence type="ECO:0000256" key="1">
    <source>
        <dbReference type="ARBA" id="ARBA00001971"/>
    </source>
</evidence>
<dbReference type="SUPFAM" id="SSF48264">
    <property type="entry name" value="Cytochrome P450"/>
    <property type="match status" value="1"/>
</dbReference>
<evidence type="ECO:0000256" key="4">
    <source>
        <dbReference type="ARBA" id="ARBA00022692"/>
    </source>
</evidence>
<dbReference type="AlphaFoldDB" id="A0ABD1R4V2"/>
<evidence type="ECO:0000256" key="5">
    <source>
        <dbReference type="ARBA" id="ARBA00022723"/>
    </source>
</evidence>
<dbReference type="PRINTS" id="PR00463">
    <property type="entry name" value="EP450I"/>
</dbReference>
<comment type="cofactor">
    <cofactor evidence="1 10">
        <name>heme</name>
        <dbReference type="ChEBI" id="CHEBI:30413"/>
    </cofactor>
</comment>
<evidence type="ECO:0000256" key="3">
    <source>
        <dbReference type="ARBA" id="ARBA00010617"/>
    </source>
</evidence>
<keyword evidence="9" id="KW-0472">Membrane</keyword>
<evidence type="ECO:0000256" key="11">
    <source>
        <dbReference type="RuleBase" id="RU000461"/>
    </source>
</evidence>